<reference evidence="1 2" key="1">
    <citation type="submission" date="2020-09" db="EMBL/GenBank/DDBJ databases">
        <title>De no assembly of potato wild relative species, Solanum commersonii.</title>
        <authorList>
            <person name="Cho K."/>
        </authorList>
    </citation>
    <scope>NUCLEOTIDE SEQUENCE [LARGE SCALE GENOMIC DNA]</scope>
    <source>
        <strain evidence="1">LZ3.2</strain>
        <tissue evidence="1">Leaf</tissue>
    </source>
</reference>
<gene>
    <name evidence="1" type="ORF">H5410_017861</name>
</gene>
<organism evidence="1 2">
    <name type="scientific">Solanum commersonii</name>
    <name type="common">Commerson's wild potato</name>
    <name type="synonym">Commerson's nightshade</name>
    <dbReference type="NCBI Taxonomy" id="4109"/>
    <lineage>
        <taxon>Eukaryota</taxon>
        <taxon>Viridiplantae</taxon>
        <taxon>Streptophyta</taxon>
        <taxon>Embryophyta</taxon>
        <taxon>Tracheophyta</taxon>
        <taxon>Spermatophyta</taxon>
        <taxon>Magnoliopsida</taxon>
        <taxon>eudicotyledons</taxon>
        <taxon>Gunneridae</taxon>
        <taxon>Pentapetalae</taxon>
        <taxon>asterids</taxon>
        <taxon>lamiids</taxon>
        <taxon>Solanales</taxon>
        <taxon>Solanaceae</taxon>
        <taxon>Solanoideae</taxon>
        <taxon>Solaneae</taxon>
        <taxon>Solanum</taxon>
    </lineage>
</organism>
<proteinExistence type="predicted"/>
<comment type="caution">
    <text evidence="1">The sequence shown here is derived from an EMBL/GenBank/DDBJ whole genome shotgun (WGS) entry which is preliminary data.</text>
</comment>
<accession>A0A9J6A0D2</accession>
<dbReference type="AlphaFoldDB" id="A0A9J6A0D2"/>
<evidence type="ECO:0000313" key="2">
    <source>
        <dbReference type="Proteomes" id="UP000824120"/>
    </source>
</evidence>
<dbReference type="Proteomes" id="UP000824120">
    <property type="component" value="Chromosome 3"/>
</dbReference>
<keyword evidence="2" id="KW-1185">Reference proteome</keyword>
<evidence type="ECO:0000313" key="1">
    <source>
        <dbReference type="EMBL" id="KAG5618037.1"/>
    </source>
</evidence>
<sequence>MLLRPNFWAEFNFPANPFFAFISPPISSPHSNSKQDHFISNPIPITFPKEPNYIAYNNLQQHVPTDLFQKKDRQQYQTTRPLCFSFFFLPPAETKTRNPEPPAVQIETAQKIDPLHFLFFPTLTKKCQSSVKTCSQSARKVTAFAPTSFHLKKFARAPSCCQSPLWLDSEHIKAQEIGMNPNFLGF</sequence>
<name>A0A9J6A0D2_SOLCO</name>
<protein>
    <submittedName>
        <fullName evidence="1">Uncharacterized protein</fullName>
    </submittedName>
</protein>
<dbReference type="EMBL" id="JACXVP010000003">
    <property type="protein sequence ID" value="KAG5618037.1"/>
    <property type="molecule type" value="Genomic_DNA"/>
</dbReference>